<organism evidence="1 2">
    <name type="scientific">Rhododendron molle</name>
    <name type="common">Chinese azalea</name>
    <name type="synonym">Azalea mollis</name>
    <dbReference type="NCBI Taxonomy" id="49168"/>
    <lineage>
        <taxon>Eukaryota</taxon>
        <taxon>Viridiplantae</taxon>
        <taxon>Streptophyta</taxon>
        <taxon>Embryophyta</taxon>
        <taxon>Tracheophyta</taxon>
        <taxon>Spermatophyta</taxon>
        <taxon>Magnoliopsida</taxon>
        <taxon>eudicotyledons</taxon>
        <taxon>Gunneridae</taxon>
        <taxon>Pentapetalae</taxon>
        <taxon>asterids</taxon>
        <taxon>Ericales</taxon>
        <taxon>Ericaceae</taxon>
        <taxon>Ericoideae</taxon>
        <taxon>Rhodoreae</taxon>
        <taxon>Rhododendron</taxon>
    </lineage>
</organism>
<gene>
    <name evidence="1" type="ORF">RHMOL_Rhmol06G0014300</name>
</gene>
<dbReference type="EMBL" id="CM046393">
    <property type="protein sequence ID" value="KAI8549291.1"/>
    <property type="molecule type" value="Genomic_DNA"/>
</dbReference>
<sequence length="87" mass="9677">MFGTPVAIKFLTSTSYSRIDGIYRVGSGDVEESLLPTIAWFLPLEFFSCFVCLGYVDAKTAYDGLHLISEHQIDANLGPLNEKLEFP</sequence>
<evidence type="ECO:0000313" key="1">
    <source>
        <dbReference type="EMBL" id="KAI8549291.1"/>
    </source>
</evidence>
<reference evidence="1" key="1">
    <citation type="submission" date="2022-02" db="EMBL/GenBank/DDBJ databases">
        <title>Plant Genome Project.</title>
        <authorList>
            <person name="Zhang R.-G."/>
        </authorList>
    </citation>
    <scope>NUCLEOTIDE SEQUENCE</scope>
    <source>
        <strain evidence="1">AT1</strain>
    </source>
</reference>
<accession>A0ACC0N8S3</accession>
<evidence type="ECO:0000313" key="2">
    <source>
        <dbReference type="Proteomes" id="UP001062846"/>
    </source>
</evidence>
<keyword evidence="2" id="KW-1185">Reference proteome</keyword>
<name>A0ACC0N8S3_RHOML</name>
<comment type="caution">
    <text evidence="1">The sequence shown here is derived from an EMBL/GenBank/DDBJ whole genome shotgun (WGS) entry which is preliminary data.</text>
</comment>
<dbReference type="Proteomes" id="UP001062846">
    <property type="component" value="Chromosome 6"/>
</dbReference>
<protein>
    <submittedName>
        <fullName evidence="1">Uncharacterized protein</fullName>
    </submittedName>
</protein>
<proteinExistence type="predicted"/>